<dbReference type="AlphaFoldDB" id="A0A146LYF9"/>
<protein>
    <submittedName>
        <fullName evidence="1">Uncharacterized protein</fullName>
    </submittedName>
</protein>
<evidence type="ECO:0000313" key="1">
    <source>
        <dbReference type="EMBL" id="JAQ12209.1"/>
    </source>
</evidence>
<sequence length="246" mass="27605">MIRGVPAIIPSQVITETPDEMARFMNITSARTLTVLTFGTRFKLLNEIIYPEGRQALLGQRLDLREELIAFQIKMVRGSDRSMGKNCDFHGFDFTKPGLECWKVYSSLPLCNVLAGAPIVNNDGSAIYGIIMNELLCEDDPLYDKTNVEPGFFELVRLGGPFPELDVNYIDKVRTHYEHFIDIRELSRDTAQNPQELFNFTEGLVDYEENFGPSALQEIKTKFSGGVQISGSVGFVITSFLGALFV</sequence>
<gene>
    <name evidence="1" type="ORF">g.43666</name>
</gene>
<name>A0A146LYF9_LYGHE</name>
<accession>A0A146LYF9</accession>
<proteinExistence type="predicted"/>
<organism evidence="1">
    <name type="scientific">Lygus hesperus</name>
    <name type="common">Western plant bug</name>
    <dbReference type="NCBI Taxonomy" id="30085"/>
    <lineage>
        <taxon>Eukaryota</taxon>
        <taxon>Metazoa</taxon>
        <taxon>Ecdysozoa</taxon>
        <taxon>Arthropoda</taxon>
        <taxon>Hexapoda</taxon>
        <taxon>Insecta</taxon>
        <taxon>Pterygota</taxon>
        <taxon>Neoptera</taxon>
        <taxon>Paraneoptera</taxon>
        <taxon>Hemiptera</taxon>
        <taxon>Heteroptera</taxon>
        <taxon>Panheteroptera</taxon>
        <taxon>Cimicomorpha</taxon>
        <taxon>Miridae</taxon>
        <taxon>Mirini</taxon>
        <taxon>Lygus</taxon>
    </lineage>
</organism>
<dbReference type="EMBL" id="GDHC01006420">
    <property type="protein sequence ID" value="JAQ12209.1"/>
    <property type="molecule type" value="Transcribed_RNA"/>
</dbReference>
<reference evidence="1" key="1">
    <citation type="journal article" date="2016" name="Gigascience">
        <title>De novo construction of an expanded transcriptome assembly for the western tarnished plant bug, Lygus hesperus.</title>
        <authorList>
            <person name="Tassone E.E."/>
            <person name="Geib S.M."/>
            <person name="Hall B."/>
            <person name="Fabrick J.A."/>
            <person name="Brent C.S."/>
            <person name="Hull J.J."/>
        </authorList>
    </citation>
    <scope>NUCLEOTIDE SEQUENCE</scope>
</reference>